<proteinExistence type="predicted"/>
<evidence type="ECO:0000313" key="1">
    <source>
        <dbReference type="EMBL" id="QJW38683.1"/>
    </source>
</evidence>
<dbReference type="EMBL" id="CP052758">
    <property type="protein sequence ID" value="QJW38683.1"/>
    <property type="molecule type" value="Genomic_DNA"/>
</dbReference>
<organism evidence="1 2">
    <name type="scientific">Cellulosimicrobium protaetiae</name>
    <dbReference type="NCBI Taxonomy" id="2587808"/>
    <lineage>
        <taxon>Bacteria</taxon>
        <taxon>Bacillati</taxon>
        <taxon>Actinomycetota</taxon>
        <taxon>Actinomycetes</taxon>
        <taxon>Micrococcales</taxon>
        <taxon>Promicromonosporaceae</taxon>
        <taxon>Cellulosimicrobium</taxon>
    </lineage>
</organism>
<gene>
    <name evidence="1" type="ORF">FIC82_020050</name>
</gene>
<name>A0A6M5UMU6_9MICO</name>
<keyword evidence="1" id="KW-0614">Plasmid</keyword>
<dbReference type="AlphaFoldDB" id="A0A6M5UMU6"/>
<reference evidence="1 2" key="1">
    <citation type="journal article" date="2022" name="Int. J. Syst. Evol. Microbiol.">
        <title>Cellulosimicrobium protaetiae sp. nov., isolated from the gut of the larva of Protaetia brevitarsis seulensis.</title>
        <authorList>
            <person name="Le Han H."/>
            <person name="Nguyen T.T.H."/>
            <person name="Li Z."/>
            <person name="Shin N.R."/>
            <person name="Kim S.G."/>
        </authorList>
    </citation>
    <scope>NUCLEOTIDE SEQUENCE [LARGE SCALE GENOMIC DNA]</scope>
    <source>
        <strain evidence="1 2">BI34</strain>
    </source>
</reference>
<protein>
    <submittedName>
        <fullName evidence="1">Uncharacterized protein</fullName>
    </submittedName>
</protein>
<dbReference type="KEGG" id="cprt:FIC82_020050"/>
<keyword evidence="2" id="KW-1185">Reference proteome</keyword>
<geneLocation type="plasmid" evidence="1 2">
    <name>pCPRO01</name>
</geneLocation>
<evidence type="ECO:0000313" key="2">
    <source>
        <dbReference type="Proteomes" id="UP000451354"/>
    </source>
</evidence>
<dbReference type="RefSeq" id="WP_154800629.1">
    <property type="nucleotide sequence ID" value="NZ_CP052758.1"/>
</dbReference>
<sequence length="105" mass="11025">MTLTADEIVVNSSRKSTWDPNGRVTSTSERLTVSLRGDASIVLAPASVPPQAAARSTSFVPRLTLIALSFLWRFLEGLATLDGGTSGLQRLGAALGQIVKAWNGG</sequence>
<accession>A0A6M5UMU6</accession>
<dbReference type="Proteomes" id="UP000451354">
    <property type="component" value="Plasmid pCPRO01"/>
</dbReference>